<dbReference type="PANTHER" id="PTHR43877:SF2">
    <property type="entry name" value="AMINOALKYLPHOSPHONATE N-ACETYLTRANSFERASE-RELATED"/>
    <property type="match status" value="1"/>
</dbReference>
<comment type="caution">
    <text evidence="4">The sequence shown here is derived from an EMBL/GenBank/DDBJ whole genome shotgun (WGS) entry which is preliminary data.</text>
</comment>
<sequence>MIELRMATRDDISQISLLHAVNWQDIYRGILSDKYLDNDIFEDRQAVWLQRFDTPESHQLILVACENNTLCGFICIYIDNHHQWGTLIENLHISEHYKGQGMGKTLLTAASQIAYQHAPTNGLYLEVLTGNVAAQQFYQKLGAFNEKTQTWQAPDGSHVQEFVYRWETIKELL</sequence>
<reference evidence="4 5" key="1">
    <citation type="submission" date="2018-01" db="EMBL/GenBank/DDBJ databases">
        <title>Whole genome sequencing of Histamine producing bacteria.</title>
        <authorList>
            <person name="Butler K."/>
        </authorList>
    </citation>
    <scope>NUCLEOTIDE SEQUENCE [LARGE SCALE GENOMIC DNA]</scope>
    <source>
        <strain evidence="4 5">JCM 12947</strain>
    </source>
</reference>
<dbReference type="Pfam" id="PF00583">
    <property type="entry name" value="Acetyltransf_1"/>
    <property type="match status" value="1"/>
</dbReference>
<dbReference type="CDD" id="cd04301">
    <property type="entry name" value="NAT_SF"/>
    <property type="match status" value="1"/>
</dbReference>
<keyword evidence="5" id="KW-1185">Reference proteome</keyword>
<protein>
    <submittedName>
        <fullName evidence="4">GNAT family N-acetyltransferase</fullName>
    </submittedName>
</protein>
<dbReference type="OrthoDB" id="5292888at2"/>
<name>A0A2T3JK27_9GAMM</name>
<evidence type="ECO:0000313" key="5">
    <source>
        <dbReference type="Proteomes" id="UP000240987"/>
    </source>
</evidence>
<feature type="domain" description="N-acetyltransferase" evidence="3">
    <location>
        <begin position="2"/>
        <end position="173"/>
    </location>
</feature>
<evidence type="ECO:0000256" key="2">
    <source>
        <dbReference type="ARBA" id="ARBA00023315"/>
    </source>
</evidence>
<evidence type="ECO:0000313" key="4">
    <source>
        <dbReference type="EMBL" id="PSU49367.1"/>
    </source>
</evidence>
<dbReference type="Proteomes" id="UP000240987">
    <property type="component" value="Unassembled WGS sequence"/>
</dbReference>
<accession>A0A2T3JK27</accession>
<dbReference type="Gene3D" id="3.40.630.30">
    <property type="match status" value="1"/>
</dbReference>
<keyword evidence="1 4" id="KW-0808">Transferase</keyword>
<dbReference type="PANTHER" id="PTHR43877">
    <property type="entry name" value="AMINOALKYLPHOSPHONATE N-ACETYLTRANSFERASE-RELATED-RELATED"/>
    <property type="match status" value="1"/>
</dbReference>
<evidence type="ECO:0000259" key="3">
    <source>
        <dbReference type="PROSITE" id="PS51186"/>
    </source>
</evidence>
<dbReference type="SUPFAM" id="SSF55729">
    <property type="entry name" value="Acyl-CoA N-acyltransferases (Nat)"/>
    <property type="match status" value="1"/>
</dbReference>
<dbReference type="GO" id="GO:0016747">
    <property type="term" value="F:acyltransferase activity, transferring groups other than amino-acyl groups"/>
    <property type="evidence" value="ECO:0007669"/>
    <property type="project" value="InterPro"/>
</dbReference>
<organism evidence="4 5">
    <name type="scientific">Photobacterium frigidiphilum</name>
    <dbReference type="NCBI Taxonomy" id="264736"/>
    <lineage>
        <taxon>Bacteria</taxon>
        <taxon>Pseudomonadati</taxon>
        <taxon>Pseudomonadota</taxon>
        <taxon>Gammaproteobacteria</taxon>
        <taxon>Vibrionales</taxon>
        <taxon>Vibrionaceae</taxon>
        <taxon>Photobacterium</taxon>
    </lineage>
</organism>
<dbReference type="InterPro" id="IPR016181">
    <property type="entry name" value="Acyl_CoA_acyltransferase"/>
</dbReference>
<dbReference type="InterPro" id="IPR050832">
    <property type="entry name" value="Bact_Acetyltransf"/>
</dbReference>
<dbReference type="AlphaFoldDB" id="A0A2T3JK27"/>
<dbReference type="EMBL" id="PYMJ01000006">
    <property type="protein sequence ID" value="PSU49367.1"/>
    <property type="molecule type" value="Genomic_DNA"/>
</dbReference>
<proteinExistence type="predicted"/>
<dbReference type="InterPro" id="IPR000182">
    <property type="entry name" value="GNAT_dom"/>
</dbReference>
<dbReference type="RefSeq" id="WP_107242165.1">
    <property type="nucleotide sequence ID" value="NZ_PYMJ01000006.1"/>
</dbReference>
<dbReference type="PROSITE" id="PS51186">
    <property type="entry name" value="GNAT"/>
    <property type="match status" value="1"/>
</dbReference>
<keyword evidence="2" id="KW-0012">Acyltransferase</keyword>
<gene>
    <name evidence="4" type="ORF">C9J12_07680</name>
</gene>
<evidence type="ECO:0000256" key="1">
    <source>
        <dbReference type="ARBA" id="ARBA00022679"/>
    </source>
</evidence>